<dbReference type="Proteomes" id="UP000271162">
    <property type="component" value="Unassembled WGS sequence"/>
</dbReference>
<evidence type="ECO:0000313" key="2">
    <source>
        <dbReference type="Proteomes" id="UP000271162"/>
    </source>
</evidence>
<keyword evidence="2" id="KW-1185">Reference proteome</keyword>
<evidence type="ECO:0000313" key="3">
    <source>
        <dbReference type="WBParaSite" id="NBR_0002155601-mRNA-1"/>
    </source>
</evidence>
<dbReference type="AlphaFoldDB" id="A0A0N4YWD4"/>
<proteinExistence type="predicted"/>
<gene>
    <name evidence="1" type="ORF">NBR_LOCUS21557</name>
</gene>
<reference evidence="3" key="1">
    <citation type="submission" date="2017-02" db="UniProtKB">
        <authorList>
            <consortium name="WormBaseParasite"/>
        </authorList>
    </citation>
    <scope>IDENTIFICATION</scope>
</reference>
<sequence>MVEAAREPGEYYYYVLTTPNLEFLRTSEKIDYDDDWSQFSSSNSTDDDYVYDEVLHGGHTSEESMKEHNHKKVEL</sequence>
<organism evidence="3">
    <name type="scientific">Nippostrongylus brasiliensis</name>
    <name type="common">Rat hookworm</name>
    <dbReference type="NCBI Taxonomy" id="27835"/>
    <lineage>
        <taxon>Eukaryota</taxon>
        <taxon>Metazoa</taxon>
        <taxon>Ecdysozoa</taxon>
        <taxon>Nematoda</taxon>
        <taxon>Chromadorea</taxon>
        <taxon>Rhabditida</taxon>
        <taxon>Rhabditina</taxon>
        <taxon>Rhabditomorpha</taxon>
        <taxon>Strongyloidea</taxon>
        <taxon>Heligmosomidae</taxon>
        <taxon>Nippostrongylus</taxon>
    </lineage>
</organism>
<accession>A0A0N4YWD4</accession>
<name>A0A0N4YWD4_NIPBR</name>
<dbReference type="WBParaSite" id="NBR_0002155601-mRNA-1">
    <property type="protein sequence ID" value="NBR_0002155601-mRNA-1"/>
    <property type="gene ID" value="NBR_0002155601"/>
</dbReference>
<protein>
    <submittedName>
        <fullName evidence="3">Ovule protein</fullName>
    </submittedName>
</protein>
<reference evidence="1 2" key="2">
    <citation type="submission" date="2018-11" db="EMBL/GenBank/DDBJ databases">
        <authorList>
            <consortium name="Pathogen Informatics"/>
        </authorList>
    </citation>
    <scope>NUCLEOTIDE SEQUENCE [LARGE SCALE GENOMIC DNA]</scope>
</reference>
<evidence type="ECO:0000313" key="1">
    <source>
        <dbReference type="EMBL" id="VDL85555.1"/>
    </source>
</evidence>
<dbReference type="EMBL" id="UYSL01026519">
    <property type="protein sequence ID" value="VDL85555.1"/>
    <property type="molecule type" value="Genomic_DNA"/>
</dbReference>